<gene>
    <name evidence="2" type="ORF">MSPICULIGERA_LOCUS14310</name>
</gene>
<evidence type="ECO:0000256" key="1">
    <source>
        <dbReference type="SAM" id="MobiDB-lite"/>
    </source>
</evidence>
<dbReference type="SUPFAM" id="SSF101898">
    <property type="entry name" value="NHL repeat"/>
    <property type="match status" value="1"/>
</dbReference>
<feature type="compositionally biased region" description="Basic and acidic residues" evidence="1">
    <location>
        <begin position="1"/>
        <end position="10"/>
    </location>
</feature>
<evidence type="ECO:0000313" key="3">
    <source>
        <dbReference type="Proteomes" id="UP001177023"/>
    </source>
</evidence>
<sequence length="319" mass="35840">MPIRPEDVPKLPEQGCTQPLSDTSDYQRFDEMLVHLTPLGCTVPYNVVYDGNGDLWVASKGGLFKTCGKKRHLLWARKNPFPKKQAAYPQVAIHNDTIIHTTADDNDKMTELRFFDLEGNQKHEQFIDGLVQSLAVSPDGTMYISKQPRGEEYCIYKASFDAPLGWDELCADFDMAFQALCAYDDGLLISACAKVPVNVYSKQCLKWINTETGAVVKKVSCEGKNDSEIFFPRKIQRHNDDIILVDKTGRFLKFDKSGEYKGLAAQIDAYLANGFCIKDDGAAIVCSGIVQDDAKRSVCDDWVEVIPLDGSSWKDRRRE</sequence>
<organism evidence="2 3">
    <name type="scientific">Mesorhabditis spiculigera</name>
    <dbReference type="NCBI Taxonomy" id="96644"/>
    <lineage>
        <taxon>Eukaryota</taxon>
        <taxon>Metazoa</taxon>
        <taxon>Ecdysozoa</taxon>
        <taxon>Nematoda</taxon>
        <taxon>Chromadorea</taxon>
        <taxon>Rhabditida</taxon>
        <taxon>Rhabditina</taxon>
        <taxon>Rhabditomorpha</taxon>
        <taxon>Rhabditoidea</taxon>
        <taxon>Rhabditidae</taxon>
        <taxon>Mesorhabditinae</taxon>
        <taxon>Mesorhabditis</taxon>
    </lineage>
</organism>
<dbReference type="Proteomes" id="UP001177023">
    <property type="component" value="Unassembled WGS sequence"/>
</dbReference>
<accession>A0AA36CX85</accession>
<feature type="region of interest" description="Disordered" evidence="1">
    <location>
        <begin position="1"/>
        <end position="21"/>
    </location>
</feature>
<protein>
    <submittedName>
        <fullName evidence="2">Uncharacterized protein</fullName>
    </submittedName>
</protein>
<evidence type="ECO:0000313" key="2">
    <source>
        <dbReference type="EMBL" id="CAJ0576010.1"/>
    </source>
</evidence>
<comment type="caution">
    <text evidence="2">The sequence shown here is derived from an EMBL/GenBank/DDBJ whole genome shotgun (WGS) entry which is preliminary data.</text>
</comment>
<proteinExistence type="predicted"/>
<feature type="non-terminal residue" evidence="2">
    <location>
        <position position="1"/>
    </location>
</feature>
<dbReference type="AlphaFoldDB" id="A0AA36CX85"/>
<name>A0AA36CX85_9BILA</name>
<dbReference type="EMBL" id="CATQJA010002642">
    <property type="protein sequence ID" value="CAJ0576010.1"/>
    <property type="molecule type" value="Genomic_DNA"/>
</dbReference>
<keyword evidence="3" id="KW-1185">Reference proteome</keyword>
<reference evidence="2" key="1">
    <citation type="submission" date="2023-06" db="EMBL/GenBank/DDBJ databases">
        <authorList>
            <person name="Delattre M."/>
        </authorList>
    </citation>
    <scope>NUCLEOTIDE SEQUENCE</scope>
    <source>
        <strain evidence="2">AF72</strain>
    </source>
</reference>